<dbReference type="EMBL" id="BPWL01000004">
    <property type="protein sequence ID" value="GJJ09828.1"/>
    <property type="molecule type" value="Genomic_DNA"/>
</dbReference>
<evidence type="ECO:0000256" key="2">
    <source>
        <dbReference type="ARBA" id="ARBA00010617"/>
    </source>
</evidence>
<dbReference type="GO" id="GO:0005506">
    <property type="term" value="F:iron ion binding"/>
    <property type="evidence" value="ECO:0007669"/>
    <property type="project" value="InterPro"/>
</dbReference>
<dbReference type="Proteomes" id="UP001050691">
    <property type="component" value="Unassembled WGS sequence"/>
</dbReference>
<dbReference type="GO" id="GO:0004497">
    <property type="term" value="F:monooxygenase activity"/>
    <property type="evidence" value="ECO:0007669"/>
    <property type="project" value="UniProtKB-KW"/>
</dbReference>
<name>A0AAV5A8P2_9AGAM</name>
<dbReference type="AlphaFoldDB" id="A0AAV5A8P2"/>
<reference evidence="8" key="1">
    <citation type="submission" date="2021-10" db="EMBL/GenBank/DDBJ databases">
        <title>De novo Genome Assembly of Clathrus columnatus (Basidiomycota, Fungi) Using Illumina and Nanopore Sequence Data.</title>
        <authorList>
            <person name="Ogiso-Tanaka E."/>
            <person name="Itagaki H."/>
            <person name="Hosoya T."/>
            <person name="Hosaka K."/>
        </authorList>
    </citation>
    <scope>NUCLEOTIDE SEQUENCE</scope>
    <source>
        <strain evidence="8">MO-923</strain>
    </source>
</reference>
<gene>
    <name evidence="8" type="ORF">Clacol_004052</name>
</gene>
<keyword evidence="3 6" id="KW-0479">Metal-binding</keyword>
<dbReference type="Gene3D" id="1.10.630.10">
    <property type="entry name" value="Cytochrome P450"/>
    <property type="match status" value="1"/>
</dbReference>
<feature type="binding site" description="axial binding residue" evidence="6">
    <location>
        <position position="452"/>
    </location>
    <ligand>
        <name>heme</name>
        <dbReference type="ChEBI" id="CHEBI:30413"/>
    </ligand>
    <ligandPart>
        <name>Fe</name>
        <dbReference type="ChEBI" id="CHEBI:18248"/>
    </ligandPart>
</feature>
<evidence type="ECO:0000256" key="1">
    <source>
        <dbReference type="ARBA" id="ARBA00001971"/>
    </source>
</evidence>
<dbReference type="SUPFAM" id="SSF48264">
    <property type="entry name" value="Cytochrome P450"/>
    <property type="match status" value="1"/>
</dbReference>
<evidence type="ECO:0000256" key="4">
    <source>
        <dbReference type="ARBA" id="ARBA00023002"/>
    </source>
</evidence>
<comment type="caution">
    <text evidence="8">The sequence shown here is derived from an EMBL/GenBank/DDBJ whole genome shotgun (WGS) entry which is preliminary data.</text>
</comment>
<evidence type="ECO:0000256" key="6">
    <source>
        <dbReference type="PIRSR" id="PIRSR602401-1"/>
    </source>
</evidence>
<dbReference type="PROSITE" id="PS00086">
    <property type="entry name" value="CYTOCHROME_P450"/>
    <property type="match status" value="1"/>
</dbReference>
<organism evidence="8 9">
    <name type="scientific">Clathrus columnatus</name>
    <dbReference type="NCBI Taxonomy" id="1419009"/>
    <lineage>
        <taxon>Eukaryota</taxon>
        <taxon>Fungi</taxon>
        <taxon>Dikarya</taxon>
        <taxon>Basidiomycota</taxon>
        <taxon>Agaricomycotina</taxon>
        <taxon>Agaricomycetes</taxon>
        <taxon>Phallomycetidae</taxon>
        <taxon>Phallales</taxon>
        <taxon>Clathraceae</taxon>
        <taxon>Clathrus</taxon>
    </lineage>
</organism>
<dbReference type="GO" id="GO:0020037">
    <property type="term" value="F:heme binding"/>
    <property type="evidence" value="ECO:0007669"/>
    <property type="project" value="InterPro"/>
</dbReference>
<keyword evidence="9" id="KW-1185">Reference proteome</keyword>
<dbReference type="InterPro" id="IPR017972">
    <property type="entry name" value="Cyt_P450_CS"/>
</dbReference>
<sequence>MALNLDLESYLTPIKLATAALVVSAIALTRRRDPYEDIPTVGSSNPIWSYIDGFRFLSAAPHQKEGIFRIPTPIGWIVVLAGTKHIDELRTKRGEELSASAAMRQVTSGDYTFGAEIFDKPYNVPLVRTKLTRYIGAFFDNTRDEVMLTCDELLPSETDSNWKAVSTHSVCQLITGRAANRSYITDPSIYRDPGYLRVMMSFAKSAIQGGTILRFFPDFVKPIIAPIVTNVPASINTATRYLSKTIESRMKNYEKYGSDYPEKEDDMLSWFIDLVDQEDRNLRHLIMCILHVNAAAINTTSMSMYAALNALASHPEYIEPLREEIQSVVADYGWSKVSMGRMQKLDSFLMEAMRFCPPTVLTSPRLAMVDYVFSNGIRLPKDALVAVPTIARHMDDEVFPNAKTFDGFRFCKPQSATDDRGDSVNRAGTSASSKLTTLSSDYLLFGLGEHACPGRFFAANLIKLTISHMLMTYDIKLDPTCPPSGRYVTADFQPSPKDVLLFRKKETV</sequence>
<evidence type="ECO:0000313" key="9">
    <source>
        <dbReference type="Proteomes" id="UP001050691"/>
    </source>
</evidence>
<dbReference type="CDD" id="cd11041">
    <property type="entry name" value="CYP503A1-like"/>
    <property type="match status" value="1"/>
</dbReference>
<dbReference type="InterPro" id="IPR036396">
    <property type="entry name" value="Cyt_P450_sf"/>
</dbReference>
<evidence type="ECO:0000256" key="5">
    <source>
        <dbReference type="ARBA" id="ARBA00023004"/>
    </source>
</evidence>
<comment type="cofactor">
    <cofactor evidence="1 6">
        <name>heme</name>
        <dbReference type="ChEBI" id="CHEBI:30413"/>
    </cofactor>
</comment>
<evidence type="ECO:0000256" key="7">
    <source>
        <dbReference type="RuleBase" id="RU000461"/>
    </source>
</evidence>
<protein>
    <recommendedName>
        <fullName evidence="10">Cytochrome P450</fullName>
    </recommendedName>
</protein>
<dbReference type="PANTHER" id="PTHR46206">
    <property type="entry name" value="CYTOCHROME P450"/>
    <property type="match status" value="1"/>
</dbReference>
<keyword evidence="7" id="KW-0503">Monooxygenase</keyword>
<keyword evidence="6 7" id="KW-0349">Heme</keyword>
<accession>A0AAV5A8P2</accession>
<keyword evidence="4 7" id="KW-0560">Oxidoreductase</keyword>
<dbReference type="Pfam" id="PF00067">
    <property type="entry name" value="p450"/>
    <property type="match status" value="1"/>
</dbReference>
<evidence type="ECO:0000256" key="3">
    <source>
        <dbReference type="ARBA" id="ARBA00022723"/>
    </source>
</evidence>
<dbReference type="GO" id="GO:0016705">
    <property type="term" value="F:oxidoreductase activity, acting on paired donors, with incorporation or reduction of molecular oxygen"/>
    <property type="evidence" value="ECO:0007669"/>
    <property type="project" value="InterPro"/>
</dbReference>
<dbReference type="InterPro" id="IPR002401">
    <property type="entry name" value="Cyt_P450_E_grp-I"/>
</dbReference>
<comment type="similarity">
    <text evidence="2 7">Belongs to the cytochrome P450 family.</text>
</comment>
<dbReference type="PRINTS" id="PR00463">
    <property type="entry name" value="EP450I"/>
</dbReference>
<keyword evidence="5 6" id="KW-0408">Iron</keyword>
<dbReference type="InterPro" id="IPR001128">
    <property type="entry name" value="Cyt_P450"/>
</dbReference>
<proteinExistence type="inferred from homology"/>
<evidence type="ECO:0008006" key="10">
    <source>
        <dbReference type="Google" id="ProtNLM"/>
    </source>
</evidence>
<evidence type="ECO:0000313" key="8">
    <source>
        <dbReference type="EMBL" id="GJJ09828.1"/>
    </source>
</evidence>